<organism evidence="2 3">
    <name type="scientific">Pseudobutyrivibrio xylanivorans DSM 14809</name>
    <dbReference type="NCBI Taxonomy" id="1123012"/>
    <lineage>
        <taxon>Bacteria</taxon>
        <taxon>Bacillati</taxon>
        <taxon>Bacillota</taxon>
        <taxon>Clostridia</taxon>
        <taxon>Lachnospirales</taxon>
        <taxon>Lachnospiraceae</taxon>
        <taxon>Pseudobutyrivibrio</taxon>
    </lineage>
</organism>
<dbReference type="OrthoDB" id="9792278at2"/>
<evidence type="ECO:0000313" key="2">
    <source>
        <dbReference type="EMBL" id="SHI34858.1"/>
    </source>
</evidence>
<dbReference type="EMBL" id="FQYQ01000001">
    <property type="protein sequence ID" value="SHI34858.1"/>
    <property type="molecule type" value="Genomic_DNA"/>
</dbReference>
<reference evidence="2 3" key="1">
    <citation type="submission" date="2016-11" db="EMBL/GenBank/DDBJ databases">
        <authorList>
            <person name="Jaros S."/>
            <person name="Januszkiewicz K."/>
            <person name="Wedrychowicz H."/>
        </authorList>
    </citation>
    <scope>NUCLEOTIDE SEQUENCE [LARGE SCALE GENOMIC DNA]</scope>
    <source>
        <strain evidence="2 3">DSM 14809</strain>
    </source>
</reference>
<keyword evidence="3" id="KW-1185">Reference proteome</keyword>
<dbReference type="Gene3D" id="3.40.50.1580">
    <property type="entry name" value="Nucleoside phosphorylase domain"/>
    <property type="match status" value="1"/>
</dbReference>
<dbReference type="CDD" id="cd09008">
    <property type="entry name" value="MTAN"/>
    <property type="match status" value="1"/>
</dbReference>
<dbReference type="InterPro" id="IPR000845">
    <property type="entry name" value="Nucleoside_phosphorylase_d"/>
</dbReference>
<dbReference type="RefSeq" id="WP_072911207.1">
    <property type="nucleotide sequence ID" value="NZ_FQYQ01000001.1"/>
</dbReference>
<gene>
    <name evidence="2" type="ORF">SAMN02745725_00210</name>
</gene>
<dbReference type="Pfam" id="PF01048">
    <property type="entry name" value="PNP_UDP_1"/>
    <property type="match status" value="1"/>
</dbReference>
<dbReference type="SUPFAM" id="SSF53167">
    <property type="entry name" value="Purine and uridine phosphorylases"/>
    <property type="match status" value="1"/>
</dbReference>
<dbReference type="AlphaFoldDB" id="A0A1M6AEY5"/>
<feature type="domain" description="Nucleoside phosphorylase" evidence="1">
    <location>
        <begin position="3"/>
        <end position="202"/>
    </location>
</feature>
<evidence type="ECO:0000313" key="3">
    <source>
        <dbReference type="Proteomes" id="UP000184185"/>
    </source>
</evidence>
<evidence type="ECO:0000259" key="1">
    <source>
        <dbReference type="Pfam" id="PF01048"/>
    </source>
</evidence>
<sequence>MKKVLIVSALPQETEFIDEYLRDNTDWIKQDEGEYVNTIKDIYVYVKVLGVGKVNAAFQTADAINDVNPDLIVNVGVAGGLADDLDRGSVAIGTDYVQVDMRTLIPENSPVIDPTPRYLLEGIIQVAKASEISFRAGRIATGDFVLYERKKRRAIKKEFKPIAFDMETAAVAQVATAKKIDFIGIRSFSDMANKKTIGLLSKKKQIDSAELKLRREMFKLPAKLVIDYLEQEDGKTA</sequence>
<dbReference type="GO" id="GO:0019284">
    <property type="term" value="P:L-methionine salvage from S-adenosylmethionine"/>
    <property type="evidence" value="ECO:0007669"/>
    <property type="project" value="TreeGrafter"/>
</dbReference>
<dbReference type="GO" id="GO:0008782">
    <property type="term" value="F:adenosylhomocysteine nucleosidase activity"/>
    <property type="evidence" value="ECO:0007669"/>
    <property type="project" value="TreeGrafter"/>
</dbReference>
<proteinExistence type="predicted"/>
<dbReference type="GO" id="GO:0005829">
    <property type="term" value="C:cytosol"/>
    <property type="evidence" value="ECO:0007669"/>
    <property type="project" value="TreeGrafter"/>
</dbReference>
<accession>A0A1M6AEY5</accession>
<protein>
    <submittedName>
        <fullName evidence="2">Adenosylhomocysteine nucleosidase</fullName>
    </submittedName>
</protein>
<dbReference type="PANTHER" id="PTHR46832">
    <property type="entry name" value="5'-METHYLTHIOADENOSINE/S-ADENOSYLHOMOCYSTEINE NUCLEOSIDASE"/>
    <property type="match status" value="1"/>
</dbReference>
<dbReference type="InterPro" id="IPR035994">
    <property type="entry name" value="Nucleoside_phosphorylase_sf"/>
</dbReference>
<dbReference type="GO" id="GO:0009116">
    <property type="term" value="P:nucleoside metabolic process"/>
    <property type="evidence" value="ECO:0007669"/>
    <property type="project" value="InterPro"/>
</dbReference>
<dbReference type="Proteomes" id="UP000184185">
    <property type="component" value="Unassembled WGS sequence"/>
</dbReference>
<name>A0A1M6AEY5_PSEXY</name>
<dbReference type="PANTHER" id="PTHR46832:SF1">
    <property type="entry name" value="5'-METHYLTHIOADENOSINE_S-ADENOSYLHOMOCYSTEINE NUCLEOSIDASE"/>
    <property type="match status" value="1"/>
</dbReference>
<dbReference type="GO" id="GO:0008930">
    <property type="term" value="F:methylthioadenosine nucleosidase activity"/>
    <property type="evidence" value="ECO:0007669"/>
    <property type="project" value="TreeGrafter"/>
</dbReference>